<proteinExistence type="predicted"/>
<evidence type="ECO:0000256" key="1">
    <source>
        <dbReference type="SAM" id="Phobius"/>
    </source>
</evidence>
<dbReference type="InterPro" id="IPR026898">
    <property type="entry name" value="PrsW"/>
</dbReference>
<keyword evidence="1" id="KW-1133">Transmembrane helix</keyword>
<accession>A0A3G6IY14</accession>
<gene>
    <name evidence="2" type="ORF">CGERO_00575</name>
</gene>
<feature type="transmembrane region" description="Helical" evidence="1">
    <location>
        <begin position="42"/>
        <end position="61"/>
    </location>
</feature>
<dbReference type="Proteomes" id="UP000271587">
    <property type="component" value="Chromosome"/>
</dbReference>
<dbReference type="OrthoDB" id="9785431at2"/>
<dbReference type="Pfam" id="PF13367">
    <property type="entry name" value="PrsW-protease"/>
    <property type="match status" value="1"/>
</dbReference>
<dbReference type="KEGG" id="cgk:CGERO_00575"/>
<evidence type="ECO:0000313" key="2">
    <source>
        <dbReference type="EMBL" id="AZA10453.1"/>
    </source>
</evidence>
<dbReference type="AlphaFoldDB" id="A0A3G6IY14"/>
<name>A0A3G6IY14_9CORY</name>
<dbReference type="RefSeq" id="WP_123932791.1">
    <property type="nucleotide sequence ID" value="NZ_CP033897.1"/>
</dbReference>
<evidence type="ECO:0000313" key="3">
    <source>
        <dbReference type="Proteomes" id="UP000271587"/>
    </source>
</evidence>
<dbReference type="PANTHER" id="PTHR36844:SF1">
    <property type="entry name" value="PROTEASE PRSW"/>
    <property type="match status" value="1"/>
</dbReference>
<feature type="transmembrane region" description="Helical" evidence="1">
    <location>
        <begin position="246"/>
        <end position="268"/>
    </location>
</feature>
<dbReference type="EMBL" id="CP033897">
    <property type="protein sequence ID" value="AZA10453.1"/>
    <property type="molecule type" value="Genomic_DNA"/>
</dbReference>
<feature type="transmembrane region" description="Helical" evidence="1">
    <location>
        <begin position="12"/>
        <end position="36"/>
    </location>
</feature>
<keyword evidence="1" id="KW-0472">Membrane</keyword>
<sequence>MKNPTNTIKLTPIHIALGMLLGVGLLISGLSVVGNLMVSTPATLLGICLGGGYLVVFWAIFRFSGLWPHAAHWWWFGACVLWGGGVAFGLVMLSGDAWMTLTDNLGWEAVSASFAGAWPEELSKAFGVLLILLATPACSRPWHGFVTGGLVGLGFEVLENILYGGVGALLDPNSDLVGALQMWSLRTVAGFGLHVFLTAIAGFGIGVALYAYRMDTVQRVQATLASVSWSFVLHFCWNIQWSRPWMQVVCMLVAATFLYGTAAAIWWWSRRAIKSGADTVSVVEPSVRFADLQPPRT</sequence>
<protein>
    <recommendedName>
        <fullName evidence="4">Protease PrsW</fullName>
    </recommendedName>
</protein>
<organism evidence="2 3">
    <name type="scientific">Corynebacterium gerontici</name>
    <dbReference type="NCBI Taxonomy" id="2079234"/>
    <lineage>
        <taxon>Bacteria</taxon>
        <taxon>Bacillati</taxon>
        <taxon>Actinomycetota</taxon>
        <taxon>Actinomycetes</taxon>
        <taxon>Mycobacteriales</taxon>
        <taxon>Corynebacteriaceae</taxon>
        <taxon>Corynebacterium</taxon>
    </lineage>
</organism>
<dbReference type="PANTHER" id="PTHR36844">
    <property type="entry name" value="PROTEASE PRSW"/>
    <property type="match status" value="1"/>
</dbReference>
<feature type="transmembrane region" description="Helical" evidence="1">
    <location>
        <begin position="73"/>
        <end position="93"/>
    </location>
</feature>
<reference evidence="2 3" key="1">
    <citation type="submission" date="2018-11" db="EMBL/GenBank/DDBJ databases">
        <authorList>
            <person name="Kleinhagauer T."/>
            <person name="Glaeser S.P."/>
            <person name="Spergser J."/>
            <person name="Ruckert C."/>
            <person name="Kaempfer P."/>
            <person name="Busse H.-J."/>
        </authorList>
    </citation>
    <scope>NUCLEOTIDE SEQUENCE [LARGE SCALE GENOMIC DNA]</scope>
    <source>
        <strain evidence="2 3">W8</strain>
    </source>
</reference>
<feature type="transmembrane region" description="Helical" evidence="1">
    <location>
        <begin position="191"/>
        <end position="210"/>
    </location>
</feature>
<keyword evidence="3" id="KW-1185">Reference proteome</keyword>
<feature type="transmembrane region" description="Helical" evidence="1">
    <location>
        <begin position="222"/>
        <end position="240"/>
    </location>
</feature>
<dbReference type="GO" id="GO:0008233">
    <property type="term" value="F:peptidase activity"/>
    <property type="evidence" value="ECO:0007669"/>
    <property type="project" value="InterPro"/>
</dbReference>
<keyword evidence="1" id="KW-0812">Transmembrane</keyword>
<evidence type="ECO:0008006" key="4">
    <source>
        <dbReference type="Google" id="ProtNLM"/>
    </source>
</evidence>